<accession>A0A8S4DKC6</accession>
<evidence type="ECO:0000313" key="3">
    <source>
        <dbReference type="Proteomes" id="UP000653454"/>
    </source>
</evidence>
<dbReference type="AlphaFoldDB" id="A0A8S4DKC6"/>
<evidence type="ECO:0000256" key="1">
    <source>
        <dbReference type="SAM" id="MobiDB-lite"/>
    </source>
</evidence>
<gene>
    <name evidence="2" type="ORF">PLXY2_LOCUS2563</name>
</gene>
<reference evidence="2" key="1">
    <citation type="submission" date="2020-11" db="EMBL/GenBank/DDBJ databases">
        <authorList>
            <person name="Whiteford S."/>
        </authorList>
    </citation>
    <scope>NUCLEOTIDE SEQUENCE</scope>
</reference>
<feature type="compositionally biased region" description="Polar residues" evidence="1">
    <location>
        <begin position="16"/>
        <end position="27"/>
    </location>
</feature>
<dbReference type="Proteomes" id="UP000653454">
    <property type="component" value="Unassembled WGS sequence"/>
</dbReference>
<name>A0A8S4DKC6_PLUXY</name>
<sequence>MAAPNMEHLANFTDDIGSSVQPSEFSK</sequence>
<keyword evidence="3" id="KW-1185">Reference proteome</keyword>
<evidence type="ECO:0000313" key="2">
    <source>
        <dbReference type="EMBL" id="CAG9101106.1"/>
    </source>
</evidence>
<organism evidence="2 3">
    <name type="scientific">Plutella xylostella</name>
    <name type="common">Diamondback moth</name>
    <name type="synonym">Plutella maculipennis</name>
    <dbReference type="NCBI Taxonomy" id="51655"/>
    <lineage>
        <taxon>Eukaryota</taxon>
        <taxon>Metazoa</taxon>
        <taxon>Ecdysozoa</taxon>
        <taxon>Arthropoda</taxon>
        <taxon>Hexapoda</taxon>
        <taxon>Insecta</taxon>
        <taxon>Pterygota</taxon>
        <taxon>Neoptera</taxon>
        <taxon>Endopterygota</taxon>
        <taxon>Lepidoptera</taxon>
        <taxon>Glossata</taxon>
        <taxon>Ditrysia</taxon>
        <taxon>Yponomeutoidea</taxon>
        <taxon>Plutellidae</taxon>
        <taxon>Plutella</taxon>
    </lineage>
</organism>
<comment type="caution">
    <text evidence="2">The sequence shown here is derived from an EMBL/GenBank/DDBJ whole genome shotgun (WGS) entry which is preliminary data.</text>
</comment>
<protein>
    <submittedName>
        <fullName evidence="2">(diamondback moth) hypothetical protein</fullName>
    </submittedName>
</protein>
<dbReference type="EMBL" id="CAJHNJ030000006">
    <property type="protein sequence ID" value="CAG9101106.1"/>
    <property type="molecule type" value="Genomic_DNA"/>
</dbReference>
<feature type="region of interest" description="Disordered" evidence="1">
    <location>
        <begin position="1"/>
        <end position="27"/>
    </location>
</feature>
<proteinExistence type="predicted"/>